<reference evidence="2" key="2">
    <citation type="submission" date="2015-01" db="EMBL/GenBank/DDBJ databases">
        <title>Evolutionary Origins and Diversification of the Mycorrhizal Mutualists.</title>
        <authorList>
            <consortium name="DOE Joint Genome Institute"/>
            <consortium name="Mycorrhizal Genomics Consortium"/>
            <person name="Kohler A."/>
            <person name="Kuo A."/>
            <person name="Nagy L.G."/>
            <person name="Floudas D."/>
            <person name="Copeland A."/>
            <person name="Barry K.W."/>
            <person name="Cichocki N."/>
            <person name="Veneault-Fourrey C."/>
            <person name="LaButti K."/>
            <person name="Lindquist E.A."/>
            <person name="Lipzen A."/>
            <person name="Lundell T."/>
            <person name="Morin E."/>
            <person name="Murat C."/>
            <person name="Riley R."/>
            <person name="Ohm R."/>
            <person name="Sun H."/>
            <person name="Tunlid A."/>
            <person name="Henrissat B."/>
            <person name="Grigoriev I.V."/>
            <person name="Hibbett D.S."/>
            <person name="Martin F."/>
        </authorList>
    </citation>
    <scope>NUCLEOTIDE SEQUENCE [LARGE SCALE GENOMIC DNA]</scope>
    <source>
        <strain evidence="2">UH-Slu-Lm8-n1</strain>
    </source>
</reference>
<organism evidence="1 2">
    <name type="scientific">Suillus luteus UH-Slu-Lm8-n1</name>
    <dbReference type="NCBI Taxonomy" id="930992"/>
    <lineage>
        <taxon>Eukaryota</taxon>
        <taxon>Fungi</taxon>
        <taxon>Dikarya</taxon>
        <taxon>Basidiomycota</taxon>
        <taxon>Agaricomycotina</taxon>
        <taxon>Agaricomycetes</taxon>
        <taxon>Agaricomycetidae</taxon>
        <taxon>Boletales</taxon>
        <taxon>Suillineae</taxon>
        <taxon>Suillaceae</taxon>
        <taxon>Suillus</taxon>
    </lineage>
</organism>
<dbReference type="Proteomes" id="UP000054485">
    <property type="component" value="Unassembled WGS sequence"/>
</dbReference>
<proteinExistence type="predicted"/>
<dbReference type="EMBL" id="KN835161">
    <property type="protein sequence ID" value="KIK46258.1"/>
    <property type="molecule type" value="Genomic_DNA"/>
</dbReference>
<protein>
    <submittedName>
        <fullName evidence="1">Uncharacterized protein</fullName>
    </submittedName>
</protein>
<sequence length="57" mass="6340">MSLPENYCQKGGVLGLSLIRRGERHSTRDRGLNDAERLVLGRLFSAEVKEGDPKKAD</sequence>
<dbReference type="AlphaFoldDB" id="A0A0D0BT80"/>
<evidence type="ECO:0000313" key="2">
    <source>
        <dbReference type="Proteomes" id="UP000054485"/>
    </source>
</evidence>
<dbReference type="InParanoid" id="A0A0D0BT80"/>
<gene>
    <name evidence="1" type="ORF">CY34DRAFT_800593</name>
</gene>
<accession>A0A0D0BT80</accession>
<evidence type="ECO:0000313" key="1">
    <source>
        <dbReference type="EMBL" id="KIK46258.1"/>
    </source>
</evidence>
<name>A0A0D0BT80_9AGAM</name>
<keyword evidence="2" id="KW-1185">Reference proteome</keyword>
<reference evidence="1 2" key="1">
    <citation type="submission" date="2014-04" db="EMBL/GenBank/DDBJ databases">
        <authorList>
            <consortium name="DOE Joint Genome Institute"/>
            <person name="Kuo A."/>
            <person name="Ruytinx J."/>
            <person name="Rineau F."/>
            <person name="Colpaert J."/>
            <person name="Kohler A."/>
            <person name="Nagy L.G."/>
            <person name="Floudas D."/>
            <person name="Copeland A."/>
            <person name="Barry K.W."/>
            <person name="Cichocki N."/>
            <person name="Veneault-Fourrey C."/>
            <person name="LaButti K."/>
            <person name="Lindquist E.A."/>
            <person name="Lipzen A."/>
            <person name="Lundell T."/>
            <person name="Morin E."/>
            <person name="Murat C."/>
            <person name="Sun H."/>
            <person name="Tunlid A."/>
            <person name="Henrissat B."/>
            <person name="Grigoriev I.V."/>
            <person name="Hibbett D.S."/>
            <person name="Martin F."/>
            <person name="Nordberg H.P."/>
            <person name="Cantor M.N."/>
            <person name="Hua S.X."/>
        </authorList>
    </citation>
    <scope>NUCLEOTIDE SEQUENCE [LARGE SCALE GENOMIC DNA]</scope>
    <source>
        <strain evidence="1 2">UH-Slu-Lm8-n1</strain>
    </source>
</reference>
<dbReference type="HOGENOM" id="CLU_2998023_0_0_1"/>